<dbReference type="Proteomes" id="UP000325313">
    <property type="component" value="Unassembled WGS sequence"/>
</dbReference>
<feature type="compositionally biased region" description="Basic and acidic residues" evidence="4">
    <location>
        <begin position="450"/>
        <end position="462"/>
    </location>
</feature>
<feature type="compositionally biased region" description="Low complexity" evidence="4">
    <location>
        <begin position="906"/>
        <end position="915"/>
    </location>
</feature>
<gene>
    <name evidence="6" type="ORF">PGTUg99_032754</name>
</gene>
<keyword evidence="1" id="KW-0064">Aspartyl protease</keyword>
<evidence type="ECO:0000313" key="6">
    <source>
        <dbReference type="EMBL" id="KAA1138646.1"/>
    </source>
</evidence>
<feature type="compositionally biased region" description="Basic and acidic residues" evidence="4">
    <location>
        <begin position="655"/>
        <end position="683"/>
    </location>
</feature>
<dbReference type="AlphaFoldDB" id="A0A5B0SKC9"/>
<dbReference type="Pfam" id="PF13650">
    <property type="entry name" value="Asp_protease_2"/>
    <property type="match status" value="1"/>
</dbReference>
<accession>A0A5B0SKC9</accession>
<dbReference type="InterPro" id="IPR001969">
    <property type="entry name" value="Aspartic_peptidase_AS"/>
</dbReference>
<keyword evidence="1" id="KW-0645">Protease</keyword>
<name>A0A5B0SKC9_PUCGR</name>
<dbReference type="InterPro" id="IPR001995">
    <property type="entry name" value="Peptidase_A2_cat"/>
</dbReference>
<evidence type="ECO:0000256" key="2">
    <source>
        <dbReference type="ARBA" id="ARBA00022801"/>
    </source>
</evidence>
<dbReference type="PROSITE" id="PS50175">
    <property type="entry name" value="ASP_PROT_RETROV"/>
    <property type="match status" value="1"/>
</dbReference>
<comment type="caution">
    <text evidence="6">The sequence shown here is derived from an EMBL/GenBank/DDBJ whole genome shotgun (WGS) entry which is preliminary data.</text>
</comment>
<feature type="region of interest" description="Disordered" evidence="4">
    <location>
        <begin position="862"/>
        <end position="926"/>
    </location>
</feature>
<feature type="region of interest" description="Disordered" evidence="4">
    <location>
        <begin position="511"/>
        <end position="605"/>
    </location>
</feature>
<feature type="compositionally biased region" description="Acidic residues" evidence="4">
    <location>
        <begin position="572"/>
        <end position="584"/>
    </location>
</feature>
<organism evidence="6 7">
    <name type="scientific">Puccinia graminis f. sp. tritici</name>
    <dbReference type="NCBI Taxonomy" id="56615"/>
    <lineage>
        <taxon>Eukaryota</taxon>
        <taxon>Fungi</taxon>
        <taxon>Dikarya</taxon>
        <taxon>Basidiomycota</taxon>
        <taxon>Pucciniomycotina</taxon>
        <taxon>Pucciniomycetes</taxon>
        <taxon>Pucciniales</taxon>
        <taxon>Pucciniaceae</taxon>
        <taxon>Puccinia</taxon>
    </lineage>
</organism>
<evidence type="ECO:0000256" key="4">
    <source>
        <dbReference type="SAM" id="MobiDB-lite"/>
    </source>
</evidence>
<dbReference type="InterPro" id="IPR021109">
    <property type="entry name" value="Peptidase_aspartic_dom_sf"/>
</dbReference>
<feature type="compositionally biased region" description="Basic and acidic residues" evidence="4">
    <location>
        <begin position="916"/>
        <end position="925"/>
    </location>
</feature>
<dbReference type="SUPFAM" id="SSF50630">
    <property type="entry name" value="Acid proteases"/>
    <property type="match status" value="1"/>
</dbReference>
<feature type="region of interest" description="Disordered" evidence="4">
    <location>
        <begin position="43"/>
        <end position="63"/>
    </location>
</feature>
<dbReference type="EMBL" id="VDEP01000002">
    <property type="protein sequence ID" value="KAA1138646.1"/>
    <property type="molecule type" value="Genomic_DNA"/>
</dbReference>
<evidence type="ECO:0000256" key="3">
    <source>
        <dbReference type="SAM" id="Coils"/>
    </source>
</evidence>
<feature type="region of interest" description="Disordered" evidence="4">
    <location>
        <begin position="352"/>
        <end position="383"/>
    </location>
</feature>
<evidence type="ECO:0000313" key="7">
    <source>
        <dbReference type="Proteomes" id="UP000325313"/>
    </source>
</evidence>
<feature type="region of interest" description="Disordered" evidence="4">
    <location>
        <begin position="650"/>
        <end position="683"/>
    </location>
</feature>
<dbReference type="GO" id="GO:0004190">
    <property type="term" value="F:aspartic-type endopeptidase activity"/>
    <property type="evidence" value="ECO:0007669"/>
    <property type="project" value="UniProtKB-KW"/>
</dbReference>
<evidence type="ECO:0000259" key="5">
    <source>
        <dbReference type="PROSITE" id="PS50175"/>
    </source>
</evidence>
<feature type="region of interest" description="Disordered" evidence="4">
    <location>
        <begin position="317"/>
        <end position="337"/>
    </location>
</feature>
<sequence length="1123" mass="126746">MSNSAEQSMEQSAMMLKQQAKMTELEDSIQQIKEMMTLMMKQSKAPQNVPVPETPPPRGSSLRFATSTPYTGMAGMETTIGAGEESLLGLAVTSSETSQTRTKSEIKLSDEEKGVVLDTRKLNLDFDGSEVELFIKRVEKIASLHKAGGQDVALQLPFMIKDKKISECIENMEGHENRDWELLKKELIRKWGRATPLRRFNENSVSTLVSKHMDKGGIQTKEEYRTFIGELEEILAYLTKMDYEDVNATSGEPLWKAISTEMRRDVAKELAHDKKLKKTKDGKALVPKLEVLKDYVEASLSVYDLDVGITKTKPAIKESESKREVQAKTKADNGSDKMKALEEEIKKLRTEVNTNQNARPFPPHFSAPRQPSTGFRPPGPGGPSYQRPQLQCFYCKEMDHTSMFCQHLNEDITKRLVFKQGPNFYYSNREIIPTDTGESIRELVRKFSEKSNAAKETGEKRANMMTSDEFPQPRQEPTASMISTNRWEAWSPPEMHYGEEDEENVIGFGLRRSARTNKDKEKEVQPPASKPETSGKPKESISKTPPGNQEANKDPATTHKRRPSYPGAWMEGESDNESSDGDNAEAEKPVSQTPEKRMEEKSAKEVFSRTVDQSKVGGELRKKFLKQSFTLTLEELLLIAPKFLQELQTEAEDNSIPRERSQNSGRCDHRNFDNSEPHQHREKSMKLGNNALTYACPLGFIEVWIAGQKVRALVDTGAEMNIMPETLAIQLKLPAREISMNIMGIGGHSTPIVGLAESVHFNIDEEDEKAANFFIARGKVHTVLGRPFLADHKVRLELSKSRGEILSYELWDGGRLCIPICSPKIPGWEMAPPRRISDKHSSLQAQTYEYKSGRSVMSINSILMGDSGSTNNSGSTDNGRPTDDSGSTEDSRPTDNSGSMNDSRSTDNSGSTDHSGSTDDSRVMDNIRPAEVVSKLEETLDQGNKQKEAGSMENLGKRDDYVAGTLTITADYIDDGYPHKEFMRMFPENRGSTAEGDWKELPGYPTGRIGFIMLLDHDGTEGYLKNDNIWPETWWIVSEDRYHMYLGNITGVYLVEEQKIRYSGRKRRKEEEKFLAELVSKMVGLFGKIDWNAFKWVLRDEQARRGTDYKTFWKDWEYAAIAD</sequence>
<feature type="compositionally biased region" description="Polar residues" evidence="4">
    <location>
        <begin position="894"/>
        <end position="903"/>
    </location>
</feature>
<dbReference type="CDD" id="cd00303">
    <property type="entry name" value="retropepsin_like"/>
    <property type="match status" value="1"/>
</dbReference>
<keyword evidence="2" id="KW-0378">Hydrolase</keyword>
<feature type="compositionally biased region" description="Low complexity" evidence="4">
    <location>
        <begin position="865"/>
        <end position="879"/>
    </location>
</feature>
<evidence type="ECO:0000256" key="1">
    <source>
        <dbReference type="ARBA" id="ARBA00022750"/>
    </source>
</evidence>
<dbReference type="GO" id="GO:0006508">
    <property type="term" value="P:proteolysis"/>
    <property type="evidence" value="ECO:0007669"/>
    <property type="project" value="InterPro"/>
</dbReference>
<feature type="compositionally biased region" description="Basic and acidic residues" evidence="4">
    <location>
        <begin position="594"/>
        <end position="605"/>
    </location>
</feature>
<dbReference type="Gene3D" id="2.40.70.10">
    <property type="entry name" value="Acid Proteases"/>
    <property type="match status" value="1"/>
</dbReference>
<protein>
    <recommendedName>
        <fullName evidence="5">Peptidase A2 domain-containing protein</fullName>
    </recommendedName>
</protein>
<reference evidence="6 7" key="1">
    <citation type="submission" date="2019-05" db="EMBL/GenBank/DDBJ databases">
        <title>Emergence of the Ug99 lineage of the wheat stem rust pathogen through somatic hybridization.</title>
        <authorList>
            <person name="Li F."/>
            <person name="Upadhyaya N.M."/>
            <person name="Sperschneider J."/>
            <person name="Matny O."/>
            <person name="Nguyen-Phuc H."/>
            <person name="Mago R."/>
            <person name="Raley C."/>
            <person name="Miller M.E."/>
            <person name="Silverstein K.A.T."/>
            <person name="Henningsen E."/>
            <person name="Hirsch C.D."/>
            <person name="Visser B."/>
            <person name="Pretorius Z.A."/>
            <person name="Steffenson B.J."/>
            <person name="Schwessinger B."/>
            <person name="Dodds P.N."/>
            <person name="Figueroa M."/>
        </authorList>
    </citation>
    <scope>NUCLEOTIDE SEQUENCE [LARGE SCALE GENOMIC DNA]</scope>
    <source>
        <strain evidence="6 7">Ug99</strain>
    </source>
</reference>
<keyword evidence="3" id="KW-0175">Coiled coil</keyword>
<feature type="coiled-coil region" evidence="3">
    <location>
        <begin position="15"/>
        <end position="42"/>
    </location>
</feature>
<feature type="domain" description="Peptidase A2" evidence="5">
    <location>
        <begin position="710"/>
        <end position="747"/>
    </location>
</feature>
<dbReference type="PROSITE" id="PS00141">
    <property type="entry name" value="ASP_PROTEASE"/>
    <property type="match status" value="1"/>
</dbReference>
<proteinExistence type="predicted"/>
<feature type="region of interest" description="Disordered" evidence="4">
    <location>
        <begin position="450"/>
        <end position="480"/>
    </location>
</feature>